<comment type="subcellular location">
    <subcellularLocation>
        <location evidence="2">Membrane</location>
    </subcellularLocation>
</comment>
<dbReference type="PROSITE" id="PS50109">
    <property type="entry name" value="HIS_KIN"/>
    <property type="match status" value="1"/>
</dbReference>
<dbReference type="SUPFAM" id="SSF55874">
    <property type="entry name" value="ATPase domain of HSP90 chaperone/DNA topoisomerase II/histidine kinase"/>
    <property type="match status" value="1"/>
</dbReference>
<feature type="transmembrane region" description="Helical" evidence="10">
    <location>
        <begin position="718"/>
        <end position="741"/>
    </location>
</feature>
<dbReference type="Gene3D" id="6.10.340.10">
    <property type="match status" value="1"/>
</dbReference>
<dbReference type="InterPro" id="IPR003594">
    <property type="entry name" value="HATPase_dom"/>
</dbReference>
<feature type="transmembrane region" description="Helical" evidence="10">
    <location>
        <begin position="449"/>
        <end position="472"/>
    </location>
</feature>
<accession>A0A6P1NVL1</accession>
<dbReference type="GO" id="GO:0016020">
    <property type="term" value="C:membrane"/>
    <property type="evidence" value="ECO:0007669"/>
    <property type="project" value="UniProtKB-SubCell"/>
</dbReference>
<dbReference type="CDD" id="cd00082">
    <property type="entry name" value="HisKA"/>
    <property type="match status" value="1"/>
</dbReference>
<evidence type="ECO:0000256" key="2">
    <source>
        <dbReference type="ARBA" id="ARBA00004370"/>
    </source>
</evidence>
<dbReference type="PRINTS" id="PR00344">
    <property type="entry name" value="BCTRLSENSOR"/>
</dbReference>
<gene>
    <name evidence="13" type="ORF">GU926_06455</name>
</gene>
<evidence type="ECO:0000313" key="14">
    <source>
        <dbReference type="Proteomes" id="UP000464214"/>
    </source>
</evidence>
<dbReference type="Proteomes" id="UP000464214">
    <property type="component" value="Chromosome"/>
</dbReference>
<keyword evidence="9" id="KW-0902">Two-component regulatory system</keyword>
<evidence type="ECO:0000256" key="5">
    <source>
        <dbReference type="ARBA" id="ARBA00022679"/>
    </source>
</evidence>
<dbReference type="PANTHER" id="PTHR43065">
    <property type="entry name" value="SENSOR HISTIDINE KINASE"/>
    <property type="match status" value="1"/>
</dbReference>
<feature type="transmembrane region" description="Helical" evidence="10">
    <location>
        <begin position="208"/>
        <end position="226"/>
    </location>
</feature>
<reference evidence="13 14" key="1">
    <citation type="submission" date="2020-01" db="EMBL/GenBank/DDBJ databases">
        <authorList>
            <person name="Kim M."/>
        </authorList>
    </citation>
    <scope>NUCLEOTIDE SEQUENCE [LARGE SCALE GENOMIC DNA]</scope>
    <source>
        <strain evidence="13 14">BT10</strain>
    </source>
</reference>
<evidence type="ECO:0000259" key="11">
    <source>
        <dbReference type="PROSITE" id="PS50109"/>
    </source>
</evidence>
<dbReference type="InterPro" id="IPR003661">
    <property type="entry name" value="HisK_dim/P_dom"/>
</dbReference>
<dbReference type="GO" id="GO:0005524">
    <property type="term" value="F:ATP binding"/>
    <property type="evidence" value="ECO:0007669"/>
    <property type="project" value="UniProtKB-KW"/>
</dbReference>
<dbReference type="Gene3D" id="1.10.287.130">
    <property type="match status" value="1"/>
</dbReference>
<proteinExistence type="predicted"/>
<evidence type="ECO:0000256" key="3">
    <source>
        <dbReference type="ARBA" id="ARBA00012438"/>
    </source>
</evidence>
<dbReference type="InterPro" id="IPR003660">
    <property type="entry name" value="HAMP_dom"/>
</dbReference>
<dbReference type="RefSeq" id="WP_160690133.1">
    <property type="nucleotide sequence ID" value="NZ_CP047897.1"/>
</dbReference>
<dbReference type="InterPro" id="IPR036890">
    <property type="entry name" value="HATPase_C_sf"/>
</dbReference>
<keyword evidence="10" id="KW-0812">Transmembrane</keyword>
<dbReference type="PANTHER" id="PTHR43065:SF46">
    <property type="entry name" value="C4-DICARBOXYLATE TRANSPORT SENSOR PROTEIN DCTB"/>
    <property type="match status" value="1"/>
</dbReference>
<evidence type="ECO:0000313" key="13">
    <source>
        <dbReference type="EMBL" id="QHL87090.1"/>
    </source>
</evidence>
<dbReference type="EC" id="2.7.13.3" evidence="3"/>
<dbReference type="Pfam" id="PF02518">
    <property type="entry name" value="HATPase_c"/>
    <property type="match status" value="1"/>
</dbReference>
<evidence type="ECO:0000256" key="1">
    <source>
        <dbReference type="ARBA" id="ARBA00000085"/>
    </source>
</evidence>
<evidence type="ECO:0000256" key="4">
    <source>
        <dbReference type="ARBA" id="ARBA00022553"/>
    </source>
</evidence>
<dbReference type="SUPFAM" id="SSF47384">
    <property type="entry name" value="Homodimeric domain of signal transducing histidine kinase"/>
    <property type="match status" value="1"/>
</dbReference>
<name>A0A6P1NVL1_9BACT</name>
<keyword evidence="6" id="KW-0547">Nucleotide-binding</keyword>
<keyword evidence="10" id="KW-1133">Transmembrane helix</keyword>
<keyword evidence="7" id="KW-0418">Kinase</keyword>
<feature type="transmembrane region" description="Helical" evidence="10">
    <location>
        <begin position="925"/>
        <end position="950"/>
    </location>
</feature>
<dbReference type="EMBL" id="CP047897">
    <property type="protein sequence ID" value="QHL87090.1"/>
    <property type="molecule type" value="Genomic_DNA"/>
</dbReference>
<feature type="domain" description="Histidine kinase" evidence="11">
    <location>
        <begin position="1021"/>
        <end position="1233"/>
    </location>
</feature>
<dbReference type="SMART" id="SM00304">
    <property type="entry name" value="HAMP"/>
    <property type="match status" value="1"/>
</dbReference>
<evidence type="ECO:0000256" key="9">
    <source>
        <dbReference type="ARBA" id="ARBA00023012"/>
    </source>
</evidence>
<feature type="transmembrane region" description="Helical" evidence="10">
    <location>
        <begin position="761"/>
        <end position="782"/>
    </location>
</feature>
<dbReference type="GO" id="GO:0000155">
    <property type="term" value="F:phosphorelay sensor kinase activity"/>
    <property type="evidence" value="ECO:0007669"/>
    <property type="project" value="InterPro"/>
</dbReference>
<keyword evidence="5" id="KW-0808">Transferase</keyword>
<feature type="transmembrane region" description="Helical" evidence="10">
    <location>
        <begin position="280"/>
        <end position="302"/>
    </location>
</feature>
<dbReference type="Gene3D" id="3.30.565.10">
    <property type="entry name" value="Histidine kinase-like ATPase, C-terminal domain"/>
    <property type="match status" value="1"/>
</dbReference>
<dbReference type="InterPro" id="IPR005467">
    <property type="entry name" value="His_kinase_dom"/>
</dbReference>
<feature type="transmembrane region" description="Helical" evidence="10">
    <location>
        <begin position="368"/>
        <end position="388"/>
    </location>
</feature>
<keyword evidence="4" id="KW-0597">Phosphoprotein</keyword>
<evidence type="ECO:0000256" key="8">
    <source>
        <dbReference type="ARBA" id="ARBA00022840"/>
    </source>
</evidence>
<keyword evidence="8" id="KW-0067">ATP-binding</keyword>
<evidence type="ECO:0000256" key="7">
    <source>
        <dbReference type="ARBA" id="ARBA00022777"/>
    </source>
</evidence>
<dbReference type="InterPro" id="IPR004358">
    <property type="entry name" value="Sig_transdc_His_kin-like_C"/>
</dbReference>
<evidence type="ECO:0000256" key="10">
    <source>
        <dbReference type="SAM" id="Phobius"/>
    </source>
</evidence>
<feature type="transmembrane region" description="Helical" evidence="10">
    <location>
        <begin position="238"/>
        <end position="260"/>
    </location>
</feature>
<dbReference type="SMART" id="SM00388">
    <property type="entry name" value="HisKA"/>
    <property type="match status" value="1"/>
</dbReference>
<feature type="transmembrane region" description="Helical" evidence="10">
    <location>
        <begin position="323"/>
        <end position="341"/>
    </location>
</feature>
<feature type="domain" description="HAMP" evidence="12">
    <location>
        <begin position="952"/>
        <end position="1004"/>
    </location>
</feature>
<protein>
    <recommendedName>
        <fullName evidence="3">histidine kinase</fullName>
        <ecNumber evidence="3">2.7.13.3</ecNumber>
    </recommendedName>
</protein>
<dbReference type="KEGG" id="nib:GU926_06455"/>
<feature type="transmembrane region" description="Helical" evidence="10">
    <location>
        <begin position="400"/>
        <end position="419"/>
    </location>
</feature>
<dbReference type="PROSITE" id="PS50885">
    <property type="entry name" value="HAMP"/>
    <property type="match status" value="1"/>
</dbReference>
<comment type="catalytic activity">
    <reaction evidence="1">
        <text>ATP + protein L-histidine = ADP + protein N-phospho-L-histidine.</text>
        <dbReference type="EC" id="2.7.13.3"/>
    </reaction>
</comment>
<dbReference type="SMART" id="SM00387">
    <property type="entry name" value="HATPase_c"/>
    <property type="match status" value="1"/>
</dbReference>
<sequence length="1234" mass="138723">MKSLRLSPFIFLFLALLLVGAGAFLQESVHRQLVEAPGKEIAQEITTNVQASIAKGRAQLRNIVSDLPPDSSTFSRILPKTTIPVFVFQRNSLVFWSDHTLQPEISPSAVRQPVQLVENRFGRYLVVREQAGVQYTLFAVFPLETRYGINNAYLKNGLNPAYFDNHEVLIQAERSAGAYPVLDRDGSFLFSVSVLESSDWLHAGPLTLALYVLAIFFWLCFLRAAWTRYTSITGSSQIWALWLVILGLLVPRGLMLLMGFPNNVHEITLFSPRVYAAGWWSPSLGDLLLNELVLLTITLVVYKLGRTIRFQADFWKTDQKRRLVLGVVLSATLVLLLISWYEFYRSLIINTQVSLDITQSVQLGLEKLLLFTAIILHTLLLGFVLRLLLNWLPLTKADRLPFALVWCSVLVLSLAWAFYRDAPSGNWILLFAVAVLVTWEQLHRKFSKVAGAYSSIFLLNILSASIGAAALYDVYTVQLREEKHQLASQLLRDRDEISEYLLAKAAESIQKDVILIHTLRAPWVNGQFLDRKIRRQHLQSLSDAYTVKVRLFDVNGLQLYPKDSLMTWQGFVAAWVPQAKATTQKGQSIKPSAEEPGKFTYLQEIKLALNPYQWVTVLLELSPKVSAPNSVLPELLVNSQSAQVEAIPSGGYAIWRNGRWLKTSGLFEYGQYFSPTLMKTPQLYSQGISAADYHHLAAESPNGTVAIVSTLDYGFRSWLSNFSLLFLVHTLALFTILGSLVLSKGRLVKTITSTFSTKIQLFLNMGVLVPLVLVSLTIGSLVTDSYRQDLVRGYIEQGEFVRQNILTSNWGAVLFKGRADSLSRRVNRLADISQAELNIYDAKGQLRISSQPALFEAGVLSTRLNPQAYGVLRQQGLNRVLLDEKAGTLPYRTIYVPLRDKPTDAPKGYLGIPFFDSEKELNSKLIQLITTILNIFTVLFLVFVTLSYAATRALTVPLKLLTERLKRTTLTESNEKLVYESNDEIGLLVREYNHMLQKLEESKQELALREKEAAWKEMARQVAHEIKNPLTPMKLSLQYLRKAMAEGRSNIDELVGKISNTMITQIDVLSDIATSFSNFTSMPDLKMEVLELNELVRRSVDLHLSPQQHQMNLQLPQEPILVRADENQLIRIFNNLLLNALQAVPSGKTPAIHVTVQPDYKGWVTVRIQDNGSGIPEEVQPKIFVPNFSTKYSGSGIGLAVVKKGVEAMGGSIWFETQENVGTTFFLKLPVVQA</sequence>
<dbReference type="InterPro" id="IPR036097">
    <property type="entry name" value="HisK_dim/P_sf"/>
</dbReference>
<dbReference type="SUPFAM" id="SSF158472">
    <property type="entry name" value="HAMP domain-like"/>
    <property type="match status" value="1"/>
</dbReference>
<keyword evidence="10" id="KW-0472">Membrane</keyword>
<organism evidence="13 14">
    <name type="scientific">Nibribacter ruber</name>
    <dbReference type="NCBI Taxonomy" id="2698458"/>
    <lineage>
        <taxon>Bacteria</taxon>
        <taxon>Pseudomonadati</taxon>
        <taxon>Bacteroidota</taxon>
        <taxon>Cytophagia</taxon>
        <taxon>Cytophagales</taxon>
        <taxon>Hymenobacteraceae</taxon>
        <taxon>Nibribacter</taxon>
    </lineage>
</organism>
<dbReference type="CDD" id="cd06225">
    <property type="entry name" value="HAMP"/>
    <property type="match status" value="1"/>
</dbReference>
<evidence type="ECO:0000259" key="12">
    <source>
        <dbReference type="PROSITE" id="PS50885"/>
    </source>
</evidence>
<dbReference type="CDD" id="cd00075">
    <property type="entry name" value="HATPase"/>
    <property type="match status" value="1"/>
</dbReference>
<dbReference type="AlphaFoldDB" id="A0A6P1NVL1"/>
<keyword evidence="14" id="KW-1185">Reference proteome</keyword>
<evidence type="ECO:0000256" key="6">
    <source>
        <dbReference type="ARBA" id="ARBA00022741"/>
    </source>
</evidence>